<name>A0A2Z6DW71_HYDTE</name>
<dbReference type="Proteomes" id="UP000262004">
    <property type="component" value="Chromosome"/>
</dbReference>
<accession>A0A2Z6DW71</accession>
<sequence length="150" mass="17023">MVRKVGIGCALWLIAAQWAYGSAQNESGEFTQLDLRLPTGVYRCAYGEPLVGIERSSELNERVKVHYQGRVHELRREVSKSGLPRFSDETTGLLWIDLPWKSVLLNLKNERPIANDCTFAPELALAQLDKRGAAERLHQEKRVKKVAKKH</sequence>
<dbReference type="RefSeq" id="WP_119334508.1">
    <property type="nucleotide sequence ID" value="NZ_AP018558.1"/>
</dbReference>
<evidence type="ECO:0000313" key="1">
    <source>
        <dbReference type="EMBL" id="BBD76690.1"/>
    </source>
</evidence>
<dbReference type="AlphaFoldDB" id="A0A2Z6DW71"/>
<dbReference type="OrthoDB" id="5297272at2"/>
<protein>
    <submittedName>
        <fullName evidence="1">Uncharacterized protein</fullName>
    </submittedName>
</protein>
<keyword evidence="2" id="KW-1185">Reference proteome</keyword>
<dbReference type="KEGG" id="htl:HPTL_0422"/>
<dbReference type="EMBL" id="AP018558">
    <property type="protein sequence ID" value="BBD76690.1"/>
    <property type="molecule type" value="Genomic_DNA"/>
</dbReference>
<organism evidence="1 2">
    <name type="scientific">Hydrogenophilus thermoluteolus</name>
    <name type="common">Pseudomonas hydrogenothermophila</name>
    <dbReference type="NCBI Taxonomy" id="297"/>
    <lineage>
        <taxon>Bacteria</taxon>
        <taxon>Pseudomonadati</taxon>
        <taxon>Pseudomonadota</taxon>
        <taxon>Hydrogenophilia</taxon>
        <taxon>Hydrogenophilales</taxon>
        <taxon>Hydrogenophilaceae</taxon>
        <taxon>Hydrogenophilus</taxon>
    </lineage>
</organism>
<proteinExistence type="predicted"/>
<evidence type="ECO:0000313" key="2">
    <source>
        <dbReference type="Proteomes" id="UP000262004"/>
    </source>
</evidence>
<gene>
    <name evidence="1" type="ORF">HPTL_0422</name>
</gene>
<reference evidence="1 2" key="1">
    <citation type="submission" date="2018-04" db="EMBL/GenBank/DDBJ databases">
        <title>Complete genome sequence of Hydrogenophilus thermoluteolus TH-1.</title>
        <authorList>
            <person name="Arai H."/>
        </authorList>
    </citation>
    <scope>NUCLEOTIDE SEQUENCE [LARGE SCALE GENOMIC DNA]</scope>
    <source>
        <strain evidence="1 2">TH-1</strain>
    </source>
</reference>